<dbReference type="EMBL" id="JARBHB010000008">
    <property type="protein sequence ID" value="KAJ8876689.1"/>
    <property type="molecule type" value="Genomic_DNA"/>
</dbReference>
<reference evidence="2 3" key="1">
    <citation type="submission" date="2023-02" db="EMBL/GenBank/DDBJ databases">
        <title>LHISI_Scaffold_Assembly.</title>
        <authorList>
            <person name="Stuart O.P."/>
            <person name="Cleave R."/>
            <person name="Magrath M.J.L."/>
            <person name="Mikheyev A.S."/>
        </authorList>
    </citation>
    <scope>NUCLEOTIDE SEQUENCE [LARGE SCALE GENOMIC DNA]</scope>
    <source>
        <strain evidence="2">Daus_M_001</strain>
        <tissue evidence="2">Leg muscle</tissue>
    </source>
</reference>
<name>A0ABQ9GXG3_9NEOP</name>
<evidence type="ECO:0000313" key="3">
    <source>
        <dbReference type="Proteomes" id="UP001159363"/>
    </source>
</evidence>
<feature type="region of interest" description="Disordered" evidence="1">
    <location>
        <begin position="1"/>
        <end position="38"/>
    </location>
</feature>
<feature type="compositionally biased region" description="Basic residues" evidence="1">
    <location>
        <begin position="15"/>
        <end position="34"/>
    </location>
</feature>
<keyword evidence="3" id="KW-1185">Reference proteome</keyword>
<sequence>MDITEDESENERPPRTRKRKQYLSKKEHLKRKRNSGNAYTTLKGKKVYENNSNNMKNALKIHLKASGILVNLVAKMIFCVV</sequence>
<comment type="caution">
    <text evidence="2">The sequence shown here is derived from an EMBL/GenBank/DDBJ whole genome shotgun (WGS) entry which is preliminary data.</text>
</comment>
<dbReference type="Proteomes" id="UP001159363">
    <property type="component" value="Chromosome 7"/>
</dbReference>
<organism evidence="2 3">
    <name type="scientific">Dryococelus australis</name>
    <dbReference type="NCBI Taxonomy" id="614101"/>
    <lineage>
        <taxon>Eukaryota</taxon>
        <taxon>Metazoa</taxon>
        <taxon>Ecdysozoa</taxon>
        <taxon>Arthropoda</taxon>
        <taxon>Hexapoda</taxon>
        <taxon>Insecta</taxon>
        <taxon>Pterygota</taxon>
        <taxon>Neoptera</taxon>
        <taxon>Polyneoptera</taxon>
        <taxon>Phasmatodea</taxon>
        <taxon>Verophasmatodea</taxon>
        <taxon>Anareolatae</taxon>
        <taxon>Phasmatidae</taxon>
        <taxon>Eurycanthinae</taxon>
        <taxon>Dryococelus</taxon>
    </lineage>
</organism>
<evidence type="ECO:0000313" key="2">
    <source>
        <dbReference type="EMBL" id="KAJ8876689.1"/>
    </source>
</evidence>
<proteinExistence type="predicted"/>
<evidence type="ECO:0000256" key="1">
    <source>
        <dbReference type="SAM" id="MobiDB-lite"/>
    </source>
</evidence>
<accession>A0ABQ9GXG3</accession>
<protein>
    <submittedName>
        <fullName evidence="2">Uncharacterized protein</fullName>
    </submittedName>
</protein>
<gene>
    <name evidence="2" type="ORF">PR048_021136</name>
</gene>